<comment type="caution">
    <text evidence="1">The sequence shown here is derived from an EMBL/GenBank/DDBJ whole genome shotgun (WGS) entry which is preliminary data.</text>
</comment>
<protein>
    <submittedName>
        <fullName evidence="1">Uncharacterized protein</fullName>
    </submittedName>
</protein>
<evidence type="ECO:0000313" key="1">
    <source>
        <dbReference type="EMBL" id="KDN53162.1"/>
    </source>
</evidence>
<dbReference type="InParanoid" id="A0A066WGN4"/>
<dbReference type="HOGENOM" id="CLU_1397208_0_0_1"/>
<dbReference type="RefSeq" id="XP_013246001.1">
    <property type="nucleotide sequence ID" value="XM_013390547.1"/>
</dbReference>
<sequence>MDTVESFRSIAFISASPNLSFVRLVFVATCLKSDSHSHRMIMRVKTASSPRVCRIVARVRPRSPSFLQTLVYPSTPNPRHDTSMRLKIDTYYNVARQTMVLRDRVIADRSRLARSLPPVFRRETNVWMEPPSDLLTKDHRRSCAKECNSKLRVTCAPRHGFPSFDAALALPLSCTLCNLEFSRAGRIHLVRSCSE</sequence>
<accession>A0A066WGN4</accession>
<proteinExistence type="predicted"/>
<organism evidence="1 2">
    <name type="scientific">Tilletiaria anomala (strain ATCC 24038 / CBS 436.72 / UBC 951)</name>
    <dbReference type="NCBI Taxonomy" id="1037660"/>
    <lineage>
        <taxon>Eukaryota</taxon>
        <taxon>Fungi</taxon>
        <taxon>Dikarya</taxon>
        <taxon>Basidiomycota</taxon>
        <taxon>Ustilaginomycotina</taxon>
        <taxon>Exobasidiomycetes</taxon>
        <taxon>Georgefischeriales</taxon>
        <taxon>Tilletiariaceae</taxon>
        <taxon>Tilletiaria</taxon>
    </lineage>
</organism>
<dbReference type="EMBL" id="JMSN01000004">
    <property type="protein sequence ID" value="KDN53162.1"/>
    <property type="molecule type" value="Genomic_DNA"/>
</dbReference>
<dbReference type="Proteomes" id="UP000027361">
    <property type="component" value="Unassembled WGS sequence"/>
</dbReference>
<dbReference type="AlphaFoldDB" id="A0A066WGN4"/>
<keyword evidence="2" id="KW-1185">Reference proteome</keyword>
<gene>
    <name evidence="1" type="ORF">K437DRAFT_117735</name>
</gene>
<dbReference type="GeneID" id="25261352"/>
<evidence type="ECO:0000313" key="2">
    <source>
        <dbReference type="Proteomes" id="UP000027361"/>
    </source>
</evidence>
<reference evidence="1 2" key="1">
    <citation type="submission" date="2014-05" db="EMBL/GenBank/DDBJ databases">
        <title>Draft genome sequence of a rare smut relative, Tilletiaria anomala UBC 951.</title>
        <authorList>
            <consortium name="DOE Joint Genome Institute"/>
            <person name="Toome M."/>
            <person name="Kuo A."/>
            <person name="Henrissat B."/>
            <person name="Lipzen A."/>
            <person name="Tritt A."/>
            <person name="Yoshinaga Y."/>
            <person name="Zane M."/>
            <person name="Barry K."/>
            <person name="Grigoriev I.V."/>
            <person name="Spatafora J.W."/>
            <person name="Aimea M.C."/>
        </authorList>
    </citation>
    <scope>NUCLEOTIDE SEQUENCE [LARGE SCALE GENOMIC DNA]</scope>
    <source>
        <strain evidence="1 2">UBC 951</strain>
    </source>
</reference>
<name>A0A066WGN4_TILAU</name>